<dbReference type="EMBL" id="JAVXUP010000174">
    <property type="protein sequence ID" value="KAK3035449.1"/>
    <property type="molecule type" value="Genomic_DNA"/>
</dbReference>
<evidence type="ECO:0000313" key="9">
    <source>
        <dbReference type="EMBL" id="KAK3035449.1"/>
    </source>
</evidence>
<keyword evidence="3" id="KW-0540">Nuclease</keyword>
<dbReference type="InterPro" id="IPR012337">
    <property type="entry name" value="RNaseH-like_sf"/>
</dbReference>
<comment type="caution">
    <text evidence="9">The sequence shown here is derived from an EMBL/GenBank/DDBJ whole genome shotgun (WGS) entry which is preliminary data.</text>
</comment>
<dbReference type="InterPro" id="IPR041373">
    <property type="entry name" value="RT_RNaseH"/>
</dbReference>
<evidence type="ECO:0000259" key="8">
    <source>
        <dbReference type="PROSITE" id="PS50994"/>
    </source>
</evidence>
<dbReference type="InterPro" id="IPR043502">
    <property type="entry name" value="DNA/RNA_pol_sf"/>
</dbReference>
<evidence type="ECO:0000256" key="7">
    <source>
        <dbReference type="SAM" id="MobiDB-lite"/>
    </source>
</evidence>
<feature type="region of interest" description="Disordered" evidence="7">
    <location>
        <begin position="36"/>
        <end position="85"/>
    </location>
</feature>
<keyword evidence="6" id="KW-0695">RNA-directed DNA polymerase</keyword>
<dbReference type="GO" id="GO:0015074">
    <property type="term" value="P:DNA integration"/>
    <property type="evidence" value="ECO:0007669"/>
    <property type="project" value="InterPro"/>
</dbReference>
<evidence type="ECO:0000256" key="5">
    <source>
        <dbReference type="ARBA" id="ARBA00022801"/>
    </source>
</evidence>
<dbReference type="Pfam" id="PF17917">
    <property type="entry name" value="RT_RNaseH"/>
    <property type="match status" value="1"/>
</dbReference>
<dbReference type="PANTHER" id="PTHR48475:SF2">
    <property type="entry name" value="RIBONUCLEASE H"/>
    <property type="match status" value="1"/>
</dbReference>
<keyword evidence="1" id="KW-0808">Transferase</keyword>
<sequence>MAKGVRPRTPLRFSLNKRPLENVSDLLDRVEKYLRAEEDSTTSQHEETHTWHKRQDRPKGRNPNESKAQEQRSPRRPAKRTKASTSLEFDDADLDGISLPHDDALVITLHIDAFQVKRILVDTGSSADIIFEDAFNQIGISDDRTVHTLDFLIVKVKSSYNGILGRTGLNKLQAVASTYHLVMKFPTPTGVGFVKGDQTLARRCYVASYRAEETLSIDDQRDEKALRCAEPEYLASLPLLSKPIMGEDLFLYLVVTESAVSAVLVREQYSQQLPVYYVSKVLQGADQRYPNSEKFAFALLTAARKLRPYFQSHTIIVLTNKPLRRILHRPDLFDSLVPWSVELGEFDIYYRPRPSIKGQALADFIVECTLPIEVEEPLPEVEEPLLPVQSGLFTWTFITTTKSPIITEQPIPFAMWGMDIMGPFHSATAQRRFVIVAIDYFTKWVEAEALATISEKEM</sequence>
<keyword evidence="10" id="KW-1185">Reference proteome</keyword>
<keyword evidence="5" id="KW-0378">Hydrolase</keyword>
<dbReference type="Proteomes" id="UP001188597">
    <property type="component" value="Unassembled WGS sequence"/>
</dbReference>
<evidence type="ECO:0000256" key="3">
    <source>
        <dbReference type="ARBA" id="ARBA00022722"/>
    </source>
</evidence>
<dbReference type="PANTHER" id="PTHR48475">
    <property type="entry name" value="RIBONUCLEASE H"/>
    <property type="match status" value="1"/>
</dbReference>
<dbReference type="InterPro" id="IPR001584">
    <property type="entry name" value="Integrase_cat-core"/>
</dbReference>
<dbReference type="Gene3D" id="3.30.420.10">
    <property type="entry name" value="Ribonuclease H-like superfamily/Ribonuclease H"/>
    <property type="match status" value="1"/>
</dbReference>
<name>A0AA88WYN6_9ASTE</name>
<evidence type="ECO:0000256" key="6">
    <source>
        <dbReference type="ARBA" id="ARBA00022918"/>
    </source>
</evidence>
<dbReference type="SUPFAM" id="SSF53098">
    <property type="entry name" value="Ribonuclease H-like"/>
    <property type="match status" value="1"/>
</dbReference>
<reference evidence="9" key="1">
    <citation type="submission" date="2022-12" db="EMBL/GenBank/DDBJ databases">
        <title>Draft genome assemblies for two species of Escallonia (Escalloniales).</title>
        <authorList>
            <person name="Chanderbali A."/>
            <person name="Dervinis C."/>
            <person name="Anghel I."/>
            <person name="Soltis D."/>
            <person name="Soltis P."/>
            <person name="Zapata F."/>
        </authorList>
    </citation>
    <scope>NUCLEOTIDE SEQUENCE</scope>
    <source>
        <strain evidence="9">UCBG64.0493</strain>
        <tissue evidence="9">Leaf</tissue>
    </source>
</reference>
<feature type="compositionally biased region" description="Basic and acidic residues" evidence="7">
    <location>
        <begin position="57"/>
        <end position="73"/>
    </location>
</feature>
<protein>
    <recommendedName>
        <fullName evidence="8">Integrase catalytic domain-containing protein</fullName>
    </recommendedName>
</protein>
<evidence type="ECO:0000256" key="1">
    <source>
        <dbReference type="ARBA" id="ARBA00022679"/>
    </source>
</evidence>
<evidence type="ECO:0000256" key="2">
    <source>
        <dbReference type="ARBA" id="ARBA00022695"/>
    </source>
</evidence>
<gene>
    <name evidence="9" type="ORF">RJ639_032874</name>
</gene>
<dbReference type="SUPFAM" id="SSF56672">
    <property type="entry name" value="DNA/RNA polymerases"/>
    <property type="match status" value="1"/>
</dbReference>
<evidence type="ECO:0000313" key="10">
    <source>
        <dbReference type="Proteomes" id="UP001188597"/>
    </source>
</evidence>
<keyword evidence="2" id="KW-0548">Nucleotidyltransferase</keyword>
<dbReference type="GO" id="GO:0003964">
    <property type="term" value="F:RNA-directed DNA polymerase activity"/>
    <property type="evidence" value="ECO:0007669"/>
    <property type="project" value="UniProtKB-KW"/>
</dbReference>
<dbReference type="GO" id="GO:0016787">
    <property type="term" value="F:hydrolase activity"/>
    <property type="evidence" value="ECO:0007669"/>
    <property type="project" value="UniProtKB-KW"/>
</dbReference>
<dbReference type="InterPro" id="IPR036397">
    <property type="entry name" value="RNaseH_sf"/>
</dbReference>
<evidence type="ECO:0000256" key="4">
    <source>
        <dbReference type="ARBA" id="ARBA00022759"/>
    </source>
</evidence>
<feature type="domain" description="Integrase catalytic" evidence="8">
    <location>
        <begin position="406"/>
        <end position="458"/>
    </location>
</feature>
<keyword evidence="4" id="KW-0255">Endonuclease</keyword>
<dbReference type="PROSITE" id="PS50994">
    <property type="entry name" value="INTEGRASE"/>
    <property type="match status" value="1"/>
</dbReference>
<dbReference type="AlphaFoldDB" id="A0AA88WYN6"/>
<feature type="compositionally biased region" description="Basic and acidic residues" evidence="7">
    <location>
        <begin position="36"/>
        <end position="50"/>
    </location>
</feature>
<proteinExistence type="predicted"/>
<dbReference type="GO" id="GO:0003676">
    <property type="term" value="F:nucleic acid binding"/>
    <property type="evidence" value="ECO:0007669"/>
    <property type="project" value="InterPro"/>
</dbReference>
<dbReference type="GO" id="GO:0004519">
    <property type="term" value="F:endonuclease activity"/>
    <property type="evidence" value="ECO:0007669"/>
    <property type="project" value="UniProtKB-KW"/>
</dbReference>
<organism evidence="9 10">
    <name type="scientific">Escallonia herrerae</name>
    <dbReference type="NCBI Taxonomy" id="1293975"/>
    <lineage>
        <taxon>Eukaryota</taxon>
        <taxon>Viridiplantae</taxon>
        <taxon>Streptophyta</taxon>
        <taxon>Embryophyta</taxon>
        <taxon>Tracheophyta</taxon>
        <taxon>Spermatophyta</taxon>
        <taxon>Magnoliopsida</taxon>
        <taxon>eudicotyledons</taxon>
        <taxon>Gunneridae</taxon>
        <taxon>Pentapetalae</taxon>
        <taxon>asterids</taxon>
        <taxon>campanulids</taxon>
        <taxon>Escalloniales</taxon>
        <taxon>Escalloniaceae</taxon>
        <taxon>Escallonia</taxon>
    </lineage>
</organism>
<accession>A0AA88WYN6</accession>